<dbReference type="Pfam" id="PF01105">
    <property type="entry name" value="EMP24_GP25L"/>
    <property type="match status" value="1"/>
</dbReference>
<dbReference type="SMART" id="SM01190">
    <property type="entry name" value="EMP24_GP25L"/>
    <property type="match status" value="1"/>
</dbReference>
<evidence type="ECO:0000256" key="7">
    <source>
        <dbReference type="RuleBase" id="RU003827"/>
    </source>
</evidence>
<name>A0A137P040_CONC2</name>
<keyword evidence="6 8" id="KW-0472">Membrane</keyword>
<keyword evidence="4 9" id="KW-0732">Signal</keyword>
<evidence type="ECO:0000256" key="5">
    <source>
        <dbReference type="ARBA" id="ARBA00022989"/>
    </source>
</evidence>
<evidence type="ECO:0000256" key="1">
    <source>
        <dbReference type="ARBA" id="ARBA00004479"/>
    </source>
</evidence>
<dbReference type="OMA" id="GATCAWQ"/>
<evidence type="ECO:0000256" key="2">
    <source>
        <dbReference type="ARBA" id="ARBA00007104"/>
    </source>
</evidence>
<dbReference type="PROSITE" id="PS50866">
    <property type="entry name" value="GOLD"/>
    <property type="match status" value="1"/>
</dbReference>
<evidence type="ECO:0000256" key="6">
    <source>
        <dbReference type="ARBA" id="ARBA00023136"/>
    </source>
</evidence>
<organism evidence="11 12">
    <name type="scientific">Conidiobolus coronatus (strain ATCC 28846 / CBS 209.66 / NRRL 28638)</name>
    <name type="common">Delacroixia coronata</name>
    <dbReference type="NCBI Taxonomy" id="796925"/>
    <lineage>
        <taxon>Eukaryota</taxon>
        <taxon>Fungi</taxon>
        <taxon>Fungi incertae sedis</taxon>
        <taxon>Zoopagomycota</taxon>
        <taxon>Entomophthoromycotina</taxon>
        <taxon>Entomophthoromycetes</taxon>
        <taxon>Entomophthorales</taxon>
        <taxon>Ancylistaceae</taxon>
        <taxon>Conidiobolus</taxon>
    </lineage>
</organism>
<dbReference type="EMBL" id="KQ964587">
    <property type="protein sequence ID" value="KXN68229.1"/>
    <property type="molecule type" value="Genomic_DNA"/>
</dbReference>
<protein>
    <recommendedName>
        <fullName evidence="10">GOLD domain-containing protein</fullName>
    </recommendedName>
</protein>
<accession>A0A137P040</accession>
<feature type="transmembrane region" description="Helical" evidence="8">
    <location>
        <begin position="184"/>
        <end position="203"/>
    </location>
</feature>
<evidence type="ECO:0000256" key="4">
    <source>
        <dbReference type="ARBA" id="ARBA00022729"/>
    </source>
</evidence>
<dbReference type="InterPro" id="IPR015720">
    <property type="entry name" value="Emp24-like"/>
</dbReference>
<proteinExistence type="inferred from homology"/>
<keyword evidence="12" id="KW-1185">Reference proteome</keyword>
<evidence type="ECO:0000256" key="8">
    <source>
        <dbReference type="SAM" id="Phobius"/>
    </source>
</evidence>
<evidence type="ECO:0000256" key="9">
    <source>
        <dbReference type="SAM" id="SignalP"/>
    </source>
</evidence>
<dbReference type="PANTHER" id="PTHR22811">
    <property type="entry name" value="TRANSMEMBRANE EMP24 DOMAIN-CONTAINING PROTEIN"/>
    <property type="match status" value="1"/>
</dbReference>
<feature type="chain" id="PRO_5007294273" description="GOLD domain-containing protein" evidence="9">
    <location>
        <begin position="21"/>
        <end position="216"/>
    </location>
</feature>
<feature type="domain" description="GOLD" evidence="10">
    <location>
        <begin position="30"/>
        <end position="126"/>
    </location>
</feature>
<dbReference type="AlphaFoldDB" id="A0A137P040"/>
<dbReference type="Proteomes" id="UP000070444">
    <property type="component" value="Unassembled WGS sequence"/>
</dbReference>
<evidence type="ECO:0000313" key="12">
    <source>
        <dbReference type="Proteomes" id="UP000070444"/>
    </source>
</evidence>
<sequence length="216" mass="24414">MKSLTLPILLLVSLLNYAQAMYFFLDGTVPRCFLEDLPANTVVTGKFHTETLNSNTNTYQVDSQVKITVEVTKVADGTSLSHATPGHEGKFTFTSNDYGQYRICFSSSKSGTSWFTTTQTKFFLDIFVGSDAIDDPNGKDQISSLYDQFRITNSWLKAVVADQSYQNIKETQYEKNISKVKGSILFWIFVQAILIGGTCYWQLTHLKRFFVSKKLV</sequence>
<evidence type="ECO:0000256" key="3">
    <source>
        <dbReference type="ARBA" id="ARBA00022692"/>
    </source>
</evidence>
<dbReference type="OrthoDB" id="3427at2759"/>
<evidence type="ECO:0000259" key="10">
    <source>
        <dbReference type="PROSITE" id="PS50866"/>
    </source>
</evidence>
<dbReference type="GO" id="GO:0016020">
    <property type="term" value="C:membrane"/>
    <property type="evidence" value="ECO:0007669"/>
    <property type="project" value="UniProtKB-SubCell"/>
</dbReference>
<keyword evidence="3 7" id="KW-0812">Transmembrane</keyword>
<reference evidence="11 12" key="1">
    <citation type="journal article" date="2015" name="Genome Biol. Evol.">
        <title>Phylogenomic analyses indicate that early fungi evolved digesting cell walls of algal ancestors of land plants.</title>
        <authorList>
            <person name="Chang Y."/>
            <person name="Wang S."/>
            <person name="Sekimoto S."/>
            <person name="Aerts A.L."/>
            <person name="Choi C."/>
            <person name="Clum A."/>
            <person name="LaButti K.M."/>
            <person name="Lindquist E.A."/>
            <person name="Yee Ngan C."/>
            <person name="Ohm R.A."/>
            <person name="Salamov A.A."/>
            <person name="Grigoriev I.V."/>
            <person name="Spatafora J.W."/>
            <person name="Berbee M.L."/>
        </authorList>
    </citation>
    <scope>NUCLEOTIDE SEQUENCE [LARGE SCALE GENOMIC DNA]</scope>
    <source>
        <strain evidence="11 12">NRRL 28638</strain>
    </source>
</reference>
<dbReference type="STRING" id="796925.A0A137P040"/>
<comment type="similarity">
    <text evidence="2 7">Belongs to the EMP24/GP25L family.</text>
</comment>
<feature type="signal peptide" evidence="9">
    <location>
        <begin position="1"/>
        <end position="20"/>
    </location>
</feature>
<keyword evidence="5 8" id="KW-1133">Transmembrane helix</keyword>
<dbReference type="InterPro" id="IPR009038">
    <property type="entry name" value="GOLD_dom"/>
</dbReference>
<comment type="subcellular location">
    <subcellularLocation>
        <location evidence="1 7">Membrane</location>
        <topology evidence="1 7">Single-pass type I membrane protein</topology>
    </subcellularLocation>
</comment>
<gene>
    <name evidence="11" type="ORF">CONCODRAFT_79834</name>
</gene>
<evidence type="ECO:0000313" key="11">
    <source>
        <dbReference type="EMBL" id="KXN68229.1"/>
    </source>
</evidence>